<comment type="caution">
    <text evidence="4">The sequence shown here is derived from an EMBL/GenBank/DDBJ whole genome shotgun (WGS) entry which is preliminary data.</text>
</comment>
<dbReference type="SUPFAM" id="SSF102405">
    <property type="entry name" value="MCP/YpsA-like"/>
    <property type="match status" value="1"/>
</dbReference>
<dbReference type="InterPro" id="IPR057666">
    <property type="entry name" value="DrpA_SLOG"/>
</dbReference>
<evidence type="ECO:0000313" key="5">
    <source>
        <dbReference type="Proteomes" id="UP000724657"/>
    </source>
</evidence>
<dbReference type="AlphaFoldDB" id="A0A9E2L0G0"/>
<dbReference type="InterPro" id="IPR041614">
    <property type="entry name" value="DprA_WH"/>
</dbReference>
<gene>
    <name evidence="4" type="primary">dprA</name>
    <name evidence="4" type="ORF">IAA47_07345</name>
</gene>
<dbReference type="InterPro" id="IPR003488">
    <property type="entry name" value="DprA"/>
</dbReference>
<feature type="domain" description="DprA winged helix" evidence="3">
    <location>
        <begin position="301"/>
        <end position="347"/>
    </location>
</feature>
<dbReference type="Pfam" id="PF17782">
    <property type="entry name" value="WHD_DprA"/>
    <property type="match status" value="1"/>
</dbReference>
<reference evidence="4" key="2">
    <citation type="submission" date="2021-04" db="EMBL/GenBank/DDBJ databases">
        <authorList>
            <person name="Gilroy R."/>
        </authorList>
    </citation>
    <scope>NUCLEOTIDE SEQUENCE</scope>
    <source>
        <strain evidence="4">A6-441</strain>
    </source>
</reference>
<dbReference type="Pfam" id="PF02481">
    <property type="entry name" value="DNA_processg_A"/>
    <property type="match status" value="1"/>
</dbReference>
<reference evidence="4" key="1">
    <citation type="journal article" date="2021" name="PeerJ">
        <title>Extensive microbial diversity within the chicken gut microbiome revealed by metagenomics and culture.</title>
        <authorList>
            <person name="Gilroy R."/>
            <person name="Ravi A."/>
            <person name="Getino M."/>
            <person name="Pursley I."/>
            <person name="Horton D.L."/>
            <person name="Alikhan N.F."/>
            <person name="Baker D."/>
            <person name="Gharbi K."/>
            <person name="Hall N."/>
            <person name="Watson M."/>
            <person name="Adriaenssens E.M."/>
            <person name="Foster-Nyarko E."/>
            <person name="Jarju S."/>
            <person name="Secka A."/>
            <person name="Antonio M."/>
            <person name="Oren A."/>
            <person name="Chaudhuri R.R."/>
            <person name="La Ragione R."/>
            <person name="Hildebrand F."/>
            <person name="Pallen M.J."/>
        </authorList>
    </citation>
    <scope>NUCLEOTIDE SEQUENCE</scope>
    <source>
        <strain evidence="4">A6-441</strain>
    </source>
</reference>
<dbReference type="GO" id="GO:0009294">
    <property type="term" value="P:DNA-mediated transformation"/>
    <property type="evidence" value="ECO:0007669"/>
    <property type="project" value="InterPro"/>
</dbReference>
<feature type="domain" description="Smf/DprA SLOG" evidence="2">
    <location>
        <begin position="73"/>
        <end position="282"/>
    </location>
</feature>
<comment type="similarity">
    <text evidence="1">Belongs to the DprA/Smf family.</text>
</comment>
<evidence type="ECO:0000259" key="3">
    <source>
        <dbReference type="Pfam" id="PF17782"/>
    </source>
</evidence>
<name>A0A9E2L0G0_9FUSO</name>
<evidence type="ECO:0000259" key="2">
    <source>
        <dbReference type="Pfam" id="PF02481"/>
    </source>
</evidence>
<dbReference type="Proteomes" id="UP000724657">
    <property type="component" value="Unassembled WGS sequence"/>
</dbReference>
<accession>A0A9E2L0G0</accession>
<proteinExistence type="inferred from homology"/>
<organism evidence="4 5">
    <name type="scientific">Candidatus Fusobacterium pullicola</name>
    <dbReference type="NCBI Taxonomy" id="2838601"/>
    <lineage>
        <taxon>Bacteria</taxon>
        <taxon>Fusobacteriati</taxon>
        <taxon>Fusobacteriota</taxon>
        <taxon>Fusobacteriia</taxon>
        <taxon>Fusobacteriales</taxon>
        <taxon>Fusobacteriaceae</taxon>
        <taxon>Fusobacterium</taxon>
    </lineage>
</organism>
<evidence type="ECO:0000256" key="1">
    <source>
        <dbReference type="ARBA" id="ARBA00006525"/>
    </source>
</evidence>
<dbReference type="EMBL" id="JAHLFN010000068">
    <property type="protein sequence ID" value="MBU3842779.1"/>
    <property type="molecule type" value="Genomic_DNA"/>
</dbReference>
<dbReference type="PANTHER" id="PTHR43022:SF1">
    <property type="entry name" value="PROTEIN SMF"/>
    <property type="match status" value="1"/>
</dbReference>
<sequence>MEWYRLVVVKLKDSSFRSIIKKFEKYEDIFLLDKVYLKKYCNLDESEIEKIYASKNIDLESELEKLKKQRVFLLFIRDEGYPEELRNIAKPPIFLYYRGDITLLSKRKIAIVGTRRATSYGRITCDKLVRDLVENDIVTVSGLATGIDSICHQKTLEYGGKTIAIVGSGLDVVYPKENEKIWKLIEIKGLIMSEYPLGTEPFQYNFPMRNRIIVEISQGVVVIESRSKGGSLITAELALEEGREVFAIPGEISSPASEGCNNLIKNSSAKLITNVDDILDEFGWNKIKINSRDKLNLTDYEKKIYNVLEREKNLDEIIEETSMKAGEILSILMDLEVKKVVVSVAGGKYRRKF</sequence>
<evidence type="ECO:0000313" key="4">
    <source>
        <dbReference type="EMBL" id="MBU3842779.1"/>
    </source>
</evidence>
<dbReference type="NCBIfam" id="TIGR00732">
    <property type="entry name" value="dprA"/>
    <property type="match status" value="1"/>
</dbReference>
<dbReference type="Gene3D" id="3.40.50.450">
    <property type="match status" value="1"/>
</dbReference>
<protein>
    <submittedName>
        <fullName evidence="4">DNA-processing protein DprA</fullName>
    </submittedName>
</protein>
<dbReference type="PANTHER" id="PTHR43022">
    <property type="entry name" value="PROTEIN SMF"/>
    <property type="match status" value="1"/>
</dbReference>